<feature type="compositionally biased region" description="Low complexity" evidence="2">
    <location>
        <begin position="727"/>
        <end position="742"/>
    </location>
</feature>
<evidence type="ECO:0008006" key="5">
    <source>
        <dbReference type="Google" id="ProtNLM"/>
    </source>
</evidence>
<dbReference type="GO" id="GO:0000447">
    <property type="term" value="P:endonucleolytic cleavage in ITS1 to separate SSU-rRNA from 5.8S rRNA and LSU-rRNA from tricistronic rRNA transcript (SSU-rRNA, 5.8S rRNA, LSU-rRNA)"/>
    <property type="evidence" value="ECO:0007669"/>
    <property type="project" value="TreeGrafter"/>
</dbReference>
<organism evidence="3 4">
    <name type="scientific">Cryptosporidium ubiquitum</name>
    <dbReference type="NCBI Taxonomy" id="857276"/>
    <lineage>
        <taxon>Eukaryota</taxon>
        <taxon>Sar</taxon>
        <taxon>Alveolata</taxon>
        <taxon>Apicomplexa</taxon>
        <taxon>Conoidasida</taxon>
        <taxon>Coccidia</taxon>
        <taxon>Eucoccidiorida</taxon>
        <taxon>Eimeriorina</taxon>
        <taxon>Cryptosporidiidae</taxon>
        <taxon>Cryptosporidium</taxon>
    </lineage>
</organism>
<evidence type="ECO:0000313" key="3">
    <source>
        <dbReference type="EMBL" id="OII75462.1"/>
    </source>
</evidence>
<dbReference type="GO" id="GO:0000056">
    <property type="term" value="P:ribosomal small subunit export from nucleus"/>
    <property type="evidence" value="ECO:0007669"/>
    <property type="project" value="TreeGrafter"/>
</dbReference>
<dbReference type="GO" id="GO:0000480">
    <property type="term" value="P:endonucleolytic cleavage in 5'-ETS of tricistronic rRNA transcript (SSU-rRNA, 5.8S rRNA, LSU-rRNA)"/>
    <property type="evidence" value="ECO:0007669"/>
    <property type="project" value="TreeGrafter"/>
</dbReference>
<dbReference type="Pfam" id="PF22493">
    <property type="entry name" value="PUF_NOP9"/>
    <property type="match status" value="1"/>
</dbReference>
<accession>A0A1J4MMP0</accession>
<dbReference type="GeneID" id="39978774"/>
<dbReference type="AlphaFoldDB" id="A0A1J4MMP0"/>
<gene>
    <name evidence="3" type="ORF">cubi_01983</name>
</gene>
<feature type="region of interest" description="Disordered" evidence="2">
    <location>
        <begin position="709"/>
        <end position="746"/>
    </location>
</feature>
<dbReference type="GO" id="GO:0030686">
    <property type="term" value="C:90S preribosome"/>
    <property type="evidence" value="ECO:0007669"/>
    <property type="project" value="TreeGrafter"/>
</dbReference>
<name>A0A1J4MMP0_9CRYT</name>
<dbReference type="InterPro" id="IPR001313">
    <property type="entry name" value="Pumilio_RNA-bd_rpt"/>
</dbReference>
<dbReference type="PANTHER" id="PTHR13102">
    <property type="entry name" value="NUCLEOLAR PROTEIN 9"/>
    <property type="match status" value="1"/>
</dbReference>
<comment type="caution">
    <text evidence="3">The sequence shown here is derived from an EMBL/GenBank/DDBJ whole genome shotgun (WGS) entry which is preliminary data.</text>
</comment>
<dbReference type="Proteomes" id="UP000186176">
    <property type="component" value="Unassembled WGS sequence"/>
</dbReference>
<evidence type="ECO:0000313" key="4">
    <source>
        <dbReference type="Proteomes" id="UP000186176"/>
    </source>
</evidence>
<evidence type="ECO:0000256" key="1">
    <source>
        <dbReference type="ARBA" id="ARBA00022737"/>
    </source>
</evidence>
<sequence>MGKGKAIMNKEKNAKEVEINQEDENYYMEILNYYKKIKDMILTGDLLNDEHSCEVLIDRIIEDMKKKDVEIFLMSDQRCSKIFELMLSINILSIKKLIDSINFDILDEKGKMLEENDLFKRLKSCISNYIFILNSILKHVEQSIFDLYGSHVTETALESSAILLSFLKQKKIFKQDRSLILKEILEFVKKMGDTLGWVSILTNSTASHVGRTVINITIGKVTMSMDNMETYILENVGKRNQANKQKFSGKNQNKYKTYECSSIHELKELVFSPKTDNSSLSSQLLQSLKEDFEGVIGDTYALPSLILFIRGLNEIKSQNNTELVKLFNIFLTIIITNGQETEEDIISGYENKIIDSEKISRLLSNLTRNWINSNLKSRLLELLLDIIPYEFLVIWINSHTISKEKYDQIFLNDIIDSEYGHYVFLNLLKSNRIKREEFIPILKSLDFSKITSKKEFVDILISLIDNCRRLQSEYKYLTKKLWKSIEINSSEDYQYTFSCLIFQKKKSELIIEEEEDIRSKSDTDSIEKKLKISSQGCLMISSLSKFPIDTIHPLTSGITYFISKHKNVMLKDLLETSFGIRMIETIISSSSNIPQSLKRRWIQSYFGNFLNLTLSGTCNYAIIAMFYASDHLFRKMIVEELLNEEHGGGKDILMNKNFKIFKSLKIESFNKKDDWTNVNEKIDKTRKLFSNIIDEKIDILDNNLEDSSYSNVSNTNKISKKNKNKRSSSTYNNINNNNNDSNDITDDQSMGSILKFIKKSKK</sequence>
<dbReference type="RefSeq" id="XP_028876469.1">
    <property type="nucleotide sequence ID" value="XM_029018995.1"/>
</dbReference>
<dbReference type="VEuPathDB" id="CryptoDB:cubi_01983"/>
<protein>
    <recommendedName>
        <fullName evidence="5">Pumilio domain-containing protein NOP9</fullName>
    </recommendedName>
</protein>
<evidence type="ECO:0000256" key="2">
    <source>
        <dbReference type="SAM" id="MobiDB-lite"/>
    </source>
</evidence>
<keyword evidence="1" id="KW-0677">Repeat</keyword>
<dbReference type="InterPro" id="IPR040000">
    <property type="entry name" value="NOP9"/>
</dbReference>
<dbReference type="GO" id="GO:0005730">
    <property type="term" value="C:nucleolus"/>
    <property type="evidence" value="ECO:0007669"/>
    <property type="project" value="TreeGrafter"/>
</dbReference>
<dbReference type="GO" id="GO:0003723">
    <property type="term" value="F:RNA binding"/>
    <property type="evidence" value="ECO:0007669"/>
    <property type="project" value="InterPro"/>
</dbReference>
<dbReference type="GO" id="GO:0000472">
    <property type="term" value="P:endonucleolytic cleavage to generate mature 5'-end of SSU-rRNA from (SSU-rRNA, 5.8S rRNA, LSU-rRNA)"/>
    <property type="evidence" value="ECO:0007669"/>
    <property type="project" value="TreeGrafter"/>
</dbReference>
<proteinExistence type="predicted"/>
<dbReference type="GO" id="GO:0030688">
    <property type="term" value="C:preribosome, small subunit precursor"/>
    <property type="evidence" value="ECO:0007669"/>
    <property type="project" value="TreeGrafter"/>
</dbReference>
<reference evidence="3 4" key="1">
    <citation type="submission" date="2016-10" db="EMBL/GenBank/DDBJ databases">
        <title>Reductive evolution of mitochondrial metabolism and differential evolution of invasion-related proteins in Cryptosporidium.</title>
        <authorList>
            <person name="Liu S."/>
            <person name="Roellig D.M."/>
            <person name="Guo Y."/>
            <person name="Li N."/>
            <person name="Frace M.A."/>
            <person name="Tang K."/>
            <person name="Zhang L."/>
            <person name="Feng Y."/>
            <person name="Xiao L."/>
        </authorList>
    </citation>
    <scope>NUCLEOTIDE SEQUENCE [LARGE SCALE GENOMIC DNA]</scope>
    <source>
        <strain evidence="3">39726</strain>
    </source>
</reference>
<dbReference type="PANTHER" id="PTHR13102:SF0">
    <property type="entry name" value="NUCLEOLAR PROTEIN 9"/>
    <property type="match status" value="1"/>
</dbReference>
<keyword evidence="4" id="KW-1185">Reference proteome</keyword>
<dbReference type="EMBL" id="LRBP01000001">
    <property type="protein sequence ID" value="OII75462.1"/>
    <property type="molecule type" value="Genomic_DNA"/>
</dbReference>
<dbReference type="OrthoDB" id="9987665at2759"/>